<name>A0AAD5SY31_9FUNG</name>
<comment type="caution">
    <text evidence="3">The sequence shown here is derived from an EMBL/GenBank/DDBJ whole genome shotgun (WGS) entry which is preliminary data.</text>
</comment>
<reference evidence="3" key="1">
    <citation type="submission" date="2020-05" db="EMBL/GenBank/DDBJ databases">
        <title>Phylogenomic resolution of chytrid fungi.</title>
        <authorList>
            <person name="Stajich J.E."/>
            <person name="Amses K."/>
            <person name="Simmons R."/>
            <person name="Seto K."/>
            <person name="Myers J."/>
            <person name="Bonds A."/>
            <person name="Quandt C.A."/>
            <person name="Barry K."/>
            <person name="Liu P."/>
            <person name="Grigoriev I."/>
            <person name="Longcore J.E."/>
            <person name="James T.Y."/>
        </authorList>
    </citation>
    <scope>NUCLEOTIDE SEQUENCE</scope>
    <source>
        <strain evidence="3">JEL0513</strain>
    </source>
</reference>
<dbReference type="InterPro" id="IPR039683">
    <property type="entry name" value="Lsm12-like"/>
</dbReference>
<dbReference type="AlphaFoldDB" id="A0AAD5SY31"/>
<feature type="compositionally biased region" description="Low complexity" evidence="1">
    <location>
        <begin position="75"/>
        <end position="94"/>
    </location>
</feature>
<feature type="domain" description="AD" evidence="2">
    <location>
        <begin position="176"/>
        <end position="271"/>
    </location>
</feature>
<sequence>MTTETLIGQHVRVVLTTDVEYSGLVFAYERVLGLLVLQASGQGFFEIHLNHRKISAVKSASLVNASLSPQPPQPIQQQPQQQPQTPQQPPQQHQNKQTAPPKAIGAWATKPGAPTAAQLIAAKTTPTATTPMPTTVAAASIAAPNENDVALLSTIASPDLAPPKALLTVPTAPSARIVDVQKLLIRERAAVAVERASIKKIGPAGVPKQAQDIFNVLDKTLPTKWKGDTIIVLDEVMIMAPYGIDDIRGITQTAGNAVDRVQKIVTRVLEI</sequence>
<feature type="region of interest" description="Disordered" evidence="1">
    <location>
        <begin position="65"/>
        <end position="108"/>
    </location>
</feature>
<dbReference type="Pfam" id="PF09793">
    <property type="entry name" value="AD"/>
    <property type="match status" value="1"/>
</dbReference>
<dbReference type="Proteomes" id="UP001211907">
    <property type="component" value="Unassembled WGS sequence"/>
</dbReference>
<dbReference type="PANTHER" id="PTHR13542">
    <property type="entry name" value="LSM12 HOMOLOG"/>
    <property type="match status" value="1"/>
</dbReference>
<keyword evidence="4" id="KW-1185">Reference proteome</keyword>
<gene>
    <name evidence="3" type="ORF">HK100_000818</name>
</gene>
<dbReference type="EMBL" id="JADGJH010001168">
    <property type="protein sequence ID" value="KAJ3117439.1"/>
    <property type="molecule type" value="Genomic_DNA"/>
</dbReference>
<dbReference type="InterPro" id="IPR019181">
    <property type="entry name" value="LSM12_ABD"/>
</dbReference>
<evidence type="ECO:0000313" key="3">
    <source>
        <dbReference type="EMBL" id="KAJ3117439.1"/>
    </source>
</evidence>
<dbReference type="PROSITE" id="PS52001">
    <property type="entry name" value="AD"/>
    <property type="match status" value="1"/>
</dbReference>
<accession>A0AAD5SY31</accession>
<dbReference type="InterPro" id="IPR047574">
    <property type="entry name" value="AD"/>
</dbReference>
<evidence type="ECO:0000313" key="4">
    <source>
        <dbReference type="Proteomes" id="UP001211907"/>
    </source>
</evidence>
<organism evidence="3 4">
    <name type="scientific">Physocladia obscura</name>
    <dbReference type="NCBI Taxonomy" id="109957"/>
    <lineage>
        <taxon>Eukaryota</taxon>
        <taxon>Fungi</taxon>
        <taxon>Fungi incertae sedis</taxon>
        <taxon>Chytridiomycota</taxon>
        <taxon>Chytridiomycota incertae sedis</taxon>
        <taxon>Chytridiomycetes</taxon>
        <taxon>Chytridiales</taxon>
        <taxon>Chytriomycetaceae</taxon>
        <taxon>Physocladia</taxon>
    </lineage>
</organism>
<evidence type="ECO:0000256" key="1">
    <source>
        <dbReference type="SAM" id="MobiDB-lite"/>
    </source>
</evidence>
<dbReference type="SMART" id="SM00995">
    <property type="entry name" value="AD"/>
    <property type="match status" value="1"/>
</dbReference>
<evidence type="ECO:0000259" key="2">
    <source>
        <dbReference type="PROSITE" id="PS52001"/>
    </source>
</evidence>
<protein>
    <recommendedName>
        <fullName evidence="2">AD domain-containing protein</fullName>
    </recommendedName>
</protein>
<proteinExistence type="predicted"/>